<protein>
    <submittedName>
        <fullName evidence="1">Bgt-51933</fullName>
    </submittedName>
</protein>
<dbReference type="Proteomes" id="UP000324639">
    <property type="component" value="Chromosome Bgt_-10"/>
</dbReference>
<dbReference type="AlphaFoldDB" id="A0A9X9MPS2"/>
<organism evidence="1 2">
    <name type="scientific">Blumeria graminis f. sp. tritici</name>
    <dbReference type="NCBI Taxonomy" id="62690"/>
    <lineage>
        <taxon>Eukaryota</taxon>
        <taxon>Fungi</taxon>
        <taxon>Dikarya</taxon>
        <taxon>Ascomycota</taxon>
        <taxon>Pezizomycotina</taxon>
        <taxon>Leotiomycetes</taxon>
        <taxon>Erysiphales</taxon>
        <taxon>Erysiphaceae</taxon>
        <taxon>Blumeria</taxon>
    </lineage>
</organism>
<name>A0A9X9MPS2_BLUGR</name>
<evidence type="ECO:0000313" key="2">
    <source>
        <dbReference type="Proteomes" id="UP000324639"/>
    </source>
</evidence>
<proteinExistence type="predicted"/>
<reference evidence="1 2" key="1">
    <citation type="submission" date="2018-08" db="EMBL/GenBank/DDBJ databases">
        <authorList>
            <person name="Muller C M."/>
        </authorList>
    </citation>
    <scope>NUCLEOTIDE SEQUENCE [LARGE SCALE GENOMIC DNA]</scope>
</reference>
<keyword evidence="2" id="KW-1185">Reference proteome</keyword>
<evidence type="ECO:0000313" key="1">
    <source>
        <dbReference type="EMBL" id="VDB95166.1"/>
    </source>
</evidence>
<sequence length="25" mass="2844">MIITSLRTFDVRDSFKAWSDMIPGG</sequence>
<dbReference type="EMBL" id="LR026993">
    <property type="protein sequence ID" value="VDB95166.1"/>
    <property type="molecule type" value="Genomic_DNA"/>
</dbReference>
<gene>
    <name evidence="1" type="ORF">BGT96224V316_LOCUS8187</name>
</gene>
<accession>A0A9X9MPS2</accession>